<name>A0ACC3TWX4_9ASCO</name>
<sequence length="350" mass="38701">MANRRSLLRIVRIGTVSPCSPYTTIFAAACIVPGRPQQSRSIHTRPQFRLIDLVKQSESAELSTFFERTKQQNRENELEIEEGHQLRKTNLGETLDTLIRLLPNLQHEHPPPSLLSSNIQLRFFPKTHPGLPTIRGKTAYLATWRVAQWVLPFVILGPIDGFAEIADTAADSAATVTKKSDDRGVQGTLTSILGLANRSSPDHRKGNIVFKIISMRIINEDNAIDDDILGNADGVDEYASEPATKLIVRWQTSFAPATSSAATATEDLDDGRVASIVTGLFTFEFDRNGKILVHSVDDLEEIRTQQTAGSKSLKKLAEAVARRHAGSDEEEGQVVADERERRHGVPRHTA</sequence>
<dbReference type="Proteomes" id="UP001489719">
    <property type="component" value="Unassembled WGS sequence"/>
</dbReference>
<gene>
    <name evidence="1" type="ORF">V1517DRAFT_316616</name>
</gene>
<dbReference type="EMBL" id="MU970047">
    <property type="protein sequence ID" value="KAK9324698.1"/>
    <property type="molecule type" value="Genomic_DNA"/>
</dbReference>
<evidence type="ECO:0000313" key="1">
    <source>
        <dbReference type="EMBL" id="KAK9324698.1"/>
    </source>
</evidence>
<keyword evidence="2" id="KW-1185">Reference proteome</keyword>
<protein>
    <submittedName>
        <fullName evidence="1">Uncharacterized protein</fullName>
    </submittedName>
</protein>
<evidence type="ECO:0000313" key="2">
    <source>
        <dbReference type="Proteomes" id="UP001489719"/>
    </source>
</evidence>
<comment type="caution">
    <text evidence="1">The sequence shown here is derived from an EMBL/GenBank/DDBJ whole genome shotgun (WGS) entry which is preliminary data.</text>
</comment>
<reference evidence="2" key="1">
    <citation type="journal article" date="2024" name="Front. Bioeng. Biotechnol.">
        <title>Genome-scale model development and genomic sequencing of the oleaginous clade Lipomyces.</title>
        <authorList>
            <person name="Czajka J.J."/>
            <person name="Han Y."/>
            <person name="Kim J."/>
            <person name="Mondo S.J."/>
            <person name="Hofstad B.A."/>
            <person name="Robles A."/>
            <person name="Haridas S."/>
            <person name="Riley R."/>
            <person name="LaButti K."/>
            <person name="Pangilinan J."/>
            <person name="Andreopoulos W."/>
            <person name="Lipzen A."/>
            <person name="Yan J."/>
            <person name="Wang M."/>
            <person name="Ng V."/>
            <person name="Grigoriev I.V."/>
            <person name="Spatafora J.W."/>
            <person name="Magnuson J.K."/>
            <person name="Baker S.E."/>
            <person name="Pomraning K.R."/>
        </authorList>
    </citation>
    <scope>NUCLEOTIDE SEQUENCE [LARGE SCALE GENOMIC DNA]</scope>
    <source>
        <strain evidence="2">CBS 10300</strain>
    </source>
</reference>
<organism evidence="1 2">
    <name type="scientific">Lipomyces orientalis</name>
    <dbReference type="NCBI Taxonomy" id="1233043"/>
    <lineage>
        <taxon>Eukaryota</taxon>
        <taxon>Fungi</taxon>
        <taxon>Dikarya</taxon>
        <taxon>Ascomycota</taxon>
        <taxon>Saccharomycotina</taxon>
        <taxon>Lipomycetes</taxon>
        <taxon>Lipomycetales</taxon>
        <taxon>Lipomycetaceae</taxon>
        <taxon>Lipomyces</taxon>
    </lineage>
</organism>
<proteinExistence type="predicted"/>
<accession>A0ACC3TWX4</accession>